<dbReference type="InterPro" id="IPR001579">
    <property type="entry name" value="Glyco_hydro_18_chit_AS"/>
</dbReference>
<name>A0ABV7YEC8_9ACTN</name>
<dbReference type="PROSITE" id="PS51910">
    <property type="entry name" value="GH18_2"/>
    <property type="match status" value="1"/>
</dbReference>
<dbReference type="GO" id="GO:0016787">
    <property type="term" value="F:hydrolase activity"/>
    <property type="evidence" value="ECO:0007669"/>
    <property type="project" value="UniProtKB-KW"/>
</dbReference>
<dbReference type="InterPro" id="IPR011583">
    <property type="entry name" value="Chitinase_II/V-like_cat"/>
</dbReference>
<feature type="domain" description="GH18" evidence="9">
    <location>
        <begin position="43"/>
        <end position="446"/>
    </location>
</feature>
<dbReference type="PANTHER" id="PTHR11177:SF317">
    <property type="entry name" value="CHITINASE 12-RELATED"/>
    <property type="match status" value="1"/>
</dbReference>
<keyword evidence="8" id="KW-0732">Signal</keyword>
<dbReference type="EC" id="3.2.1.14" evidence="2"/>
<gene>
    <name evidence="10" type="ORF">ACFOUW_16350</name>
</gene>
<keyword evidence="3 6" id="KW-0378">Hydrolase</keyword>
<evidence type="ECO:0000256" key="8">
    <source>
        <dbReference type="SAM" id="SignalP"/>
    </source>
</evidence>
<evidence type="ECO:0000256" key="4">
    <source>
        <dbReference type="ARBA" id="ARBA00023024"/>
    </source>
</evidence>
<keyword evidence="4" id="KW-0146">Chitin degradation</keyword>
<dbReference type="InterPro" id="IPR050314">
    <property type="entry name" value="Glycosyl_Hydrlase_18"/>
</dbReference>
<dbReference type="SUPFAM" id="SSF54556">
    <property type="entry name" value="Chitinase insertion domain"/>
    <property type="match status" value="1"/>
</dbReference>
<sequence length="449" mass="49307">MSSRLRQAAAVVAAAVLVPVAFVPVANASGNHGNHGNDGNDRPRAVGYYTQWSNYSGFLVKNVHTSGTARKLTHINYAFGNVSADGKCFEANLAGENGGDAWADYQRPYSAEESVDGKADVAGQRLNGNFNQLLKLKKKHPKLKTLISLGGWTWSTYFSDAALTAQSRRTFVASCIDLYLKGNLPTLDSAQGGPGSGYGVFDGIDLDWEWPSTPGEPGNIVRPEDKRNFTLLLAEFRKQLDAYGKKTHRHYLLTSFLAANPAQIDVDYEVPKIFKYMDFATIQGYDLHGTWEPTTNHQSALFLPDGDTSAGAFSVDLVVDAYRSRGAPRSKLVVGVPFYGQGWTGVPDVNHGLFQPATLCPVGCGSLNYRDIKALPGFTTYRDRDAGFAWRYNGSTFYTYDDPQVMRTKARYIERERLGGVMIWSLDGDTPDGELMSALHMALNPIAQR</sequence>
<evidence type="ECO:0000313" key="11">
    <source>
        <dbReference type="Proteomes" id="UP001595699"/>
    </source>
</evidence>
<evidence type="ECO:0000256" key="5">
    <source>
        <dbReference type="ARBA" id="ARBA00023295"/>
    </source>
</evidence>
<accession>A0ABV7YEC8</accession>
<evidence type="ECO:0000259" key="9">
    <source>
        <dbReference type="PROSITE" id="PS51910"/>
    </source>
</evidence>
<protein>
    <recommendedName>
        <fullName evidence="2">chitinase</fullName>
        <ecNumber evidence="2">3.2.1.14</ecNumber>
    </recommendedName>
</protein>
<keyword evidence="5 6" id="KW-0326">Glycosidase</keyword>
<comment type="caution">
    <text evidence="10">The sequence shown here is derived from an EMBL/GenBank/DDBJ whole genome shotgun (WGS) entry which is preliminary data.</text>
</comment>
<dbReference type="Proteomes" id="UP001595699">
    <property type="component" value="Unassembled WGS sequence"/>
</dbReference>
<organism evidence="10 11">
    <name type="scientific">Tenggerimyces flavus</name>
    <dbReference type="NCBI Taxonomy" id="1708749"/>
    <lineage>
        <taxon>Bacteria</taxon>
        <taxon>Bacillati</taxon>
        <taxon>Actinomycetota</taxon>
        <taxon>Actinomycetes</taxon>
        <taxon>Propionibacteriales</taxon>
        <taxon>Nocardioidaceae</taxon>
        <taxon>Tenggerimyces</taxon>
    </lineage>
</organism>
<dbReference type="EMBL" id="JBHRZH010000015">
    <property type="protein sequence ID" value="MFC3762414.1"/>
    <property type="molecule type" value="Genomic_DNA"/>
</dbReference>
<evidence type="ECO:0000256" key="2">
    <source>
        <dbReference type="ARBA" id="ARBA00012729"/>
    </source>
</evidence>
<comment type="catalytic activity">
    <reaction evidence="1">
        <text>Random endo-hydrolysis of N-acetyl-beta-D-glucosaminide (1-&gt;4)-beta-linkages in chitin and chitodextrins.</text>
        <dbReference type="EC" id="3.2.1.14"/>
    </reaction>
</comment>
<keyword evidence="4" id="KW-0624">Polysaccharide degradation</keyword>
<keyword evidence="11" id="KW-1185">Reference proteome</keyword>
<evidence type="ECO:0000313" key="10">
    <source>
        <dbReference type="EMBL" id="MFC3762414.1"/>
    </source>
</evidence>
<dbReference type="Gene3D" id="3.20.20.80">
    <property type="entry name" value="Glycosidases"/>
    <property type="match status" value="1"/>
</dbReference>
<dbReference type="InterPro" id="IPR017853">
    <property type="entry name" value="GH"/>
</dbReference>
<evidence type="ECO:0000256" key="3">
    <source>
        <dbReference type="ARBA" id="ARBA00022801"/>
    </source>
</evidence>
<dbReference type="PROSITE" id="PS01095">
    <property type="entry name" value="GH18_1"/>
    <property type="match status" value="1"/>
</dbReference>
<feature type="chain" id="PRO_5046005815" description="chitinase" evidence="8">
    <location>
        <begin position="29"/>
        <end position="449"/>
    </location>
</feature>
<feature type="signal peptide" evidence="8">
    <location>
        <begin position="1"/>
        <end position="28"/>
    </location>
</feature>
<dbReference type="SMART" id="SM00636">
    <property type="entry name" value="Glyco_18"/>
    <property type="match status" value="1"/>
</dbReference>
<proteinExistence type="inferred from homology"/>
<comment type="similarity">
    <text evidence="7">Belongs to the glycosyl hydrolase 18 family.</text>
</comment>
<reference evidence="11" key="1">
    <citation type="journal article" date="2019" name="Int. J. Syst. Evol. Microbiol.">
        <title>The Global Catalogue of Microorganisms (GCM) 10K type strain sequencing project: providing services to taxonomists for standard genome sequencing and annotation.</title>
        <authorList>
            <consortium name="The Broad Institute Genomics Platform"/>
            <consortium name="The Broad Institute Genome Sequencing Center for Infectious Disease"/>
            <person name="Wu L."/>
            <person name="Ma J."/>
        </authorList>
    </citation>
    <scope>NUCLEOTIDE SEQUENCE [LARGE SCALE GENOMIC DNA]</scope>
    <source>
        <strain evidence="11">CGMCC 4.7241</strain>
    </source>
</reference>
<dbReference type="InterPro" id="IPR029070">
    <property type="entry name" value="Chitinase_insertion_sf"/>
</dbReference>
<dbReference type="RefSeq" id="WP_205118708.1">
    <property type="nucleotide sequence ID" value="NZ_JAFBCM010000001.1"/>
</dbReference>
<dbReference type="SUPFAM" id="SSF51445">
    <property type="entry name" value="(Trans)glycosidases"/>
    <property type="match status" value="1"/>
</dbReference>
<dbReference type="Pfam" id="PF00704">
    <property type="entry name" value="Glyco_hydro_18"/>
    <property type="match status" value="1"/>
</dbReference>
<evidence type="ECO:0000256" key="1">
    <source>
        <dbReference type="ARBA" id="ARBA00000822"/>
    </source>
</evidence>
<keyword evidence="4" id="KW-0119">Carbohydrate metabolism</keyword>
<dbReference type="CDD" id="cd06548">
    <property type="entry name" value="GH18_chitinase"/>
    <property type="match status" value="1"/>
</dbReference>
<evidence type="ECO:0000256" key="6">
    <source>
        <dbReference type="RuleBase" id="RU000489"/>
    </source>
</evidence>
<dbReference type="Gene3D" id="3.10.50.10">
    <property type="match status" value="1"/>
</dbReference>
<dbReference type="PANTHER" id="PTHR11177">
    <property type="entry name" value="CHITINASE"/>
    <property type="match status" value="1"/>
</dbReference>
<evidence type="ECO:0000256" key="7">
    <source>
        <dbReference type="RuleBase" id="RU004453"/>
    </source>
</evidence>
<dbReference type="InterPro" id="IPR001223">
    <property type="entry name" value="Glyco_hydro18_cat"/>
</dbReference>